<reference evidence="2" key="1">
    <citation type="submission" date="2014-09" db="EMBL/GenBank/DDBJ databases">
        <authorList>
            <person name="Magalhaes I.L.F."/>
            <person name="Oliveira U."/>
            <person name="Santos F.R."/>
            <person name="Vidigal T.H.D.A."/>
            <person name="Brescovit A.D."/>
            <person name="Santos A.J."/>
        </authorList>
    </citation>
    <scope>NUCLEOTIDE SEQUENCE</scope>
    <source>
        <tissue evidence="2">Shoot tissue taken approximately 20 cm above the soil surface</tissue>
    </source>
</reference>
<evidence type="ECO:0000256" key="1">
    <source>
        <dbReference type="SAM" id="MobiDB-lite"/>
    </source>
</evidence>
<name>A0A0A9EIM9_ARUDO</name>
<feature type="region of interest" description="Disordered" evidence="1">
    <location>
        <begin position="37"/>
        <end position="60"/>
    </location>
</feature>
<proteinExistence type="predicted"/>
<sequence>MMVDVSWHGKKPMSAASEAPPPPSGAHAYVYACFPRPSSPPRGPSWKSTPDVMSGSLRRR</sequence>
<protein>
    <submittedName>
        <fullName evidence="2">Uncharacterized protein</fullName>
    </submittedName>
</protein>
<reference evidence="2" key="2">
    <citation type="journal article" date="2015" name="Data Brief">
        <title>Shoot transcriptome of the giant reed, Arundo donax.</title>
        <authorList>
            <person name="Barrero R.A."/>
            <person name="Guerrero F.D."/>
            <person name="Moolhuijzen P."/>
            <person name="Goolsby J.A."/>
            <person name="Tidwell J."/>
            <person name="Bellgard S.E."/>
            <person name="Bellgard M.I."/>
        </authorList>
    </citation>
    <scope>NUCLEOTIDE SEQUENCE</scope>
    <source>
        <tissue evidence="2">Shoot tissue taken approximately 20 cm above the soil surface</tissue>
    </source>
</reference>
<evidence type="ECO:0000313" key="2">
    <source>
        <dbReference type="EMBL" id="JAD98878.1"/>
    </source>
</evidence>
<accession>A0A0A9EIM9</accession>
<organism evidence="2">
    <name type="scientific">Arundo donax</name>
    <name type="common">Giant reed</name>
    <name type="synonym">Donax arundinaceus</name>
    <dbReference type="NCBI Taxonomy" id="35708"/>
    <lineage>
        <taxon>Eukaryota</taxon>
        <taxon>Viridiplantae</taxon>
        <taxon>Streptophyta</taxon>
        <taxon>Embryophyta</taxon>
        <taxon>Tracheophyta</taxon>
        <taxon>Spermatophyta</taxon>
        <taxon>Magnoliopsida</taxon>
        <taxon>Liliopsida</taxon>
        <taxon>Poales</taxon>
        <taxon>Poaceae</taxon>
        <taxon>PACMAD clade</taxon>
        <taxon>Arundinoideae</taxon>
        <taxon>Arundineae</taxon>
        <taxon>Arundo</taxon>
    </lineage>
</organism>
<feature type="region of interest" description="Disordered" evidence="1">
    <location>
        <begin position="1"/>
        <end position="24"/>
    </location>
</feature>
<dbReference type="AlphaFoldDB" id="A0A0A9EIM9"/>
<dbReference type="EMBL" id="GBRH01199017">
    <property type="protein sequence ID" value="JAD98878.1"/>
    <property type="molecule type" value="Transcribed_RNA"/>
</dbReference>